<evidence type="ECO:0000313" key="4">
    <source>
        <dbReference type="EMBL" id="GLT21806.1"/>
    </source>
</evidence>
<organism evidence="4 5">
    <name type="scientific">Zoogloea oryzae</name>
    <dbReference type="NCBI Taxonomy" id="310767"/>
    <lineage>
        <taxon>Bacteria</taxon>
        <taxon>Pseudomonadati</taxon>
        <taxon>Pseudomonadota</taxon>
        <taxon>Betaproteobacteria</taxon>
        <taxon>Rhodocyclales</taxon>
        <taxon>Zoogloeaceae</taxon>
        <taxon>Zoogloea</taxon>
    </lineage>
</organism>
<sequence>MLPDPRHPAVQGRLAELLPHLDAAAFAGRTVLLTGGTGFFGYWLLSLFDLLTQRGVDLKVRALSRHPDEFAARSPWLASRPWLSWIKGNVRDFRDNAPIDFVLHAATDTDADAHRQPLAIMDDILLGTRHTLTHGHGAGATRMLYVSSGAVYGPQPTHLEHLAEDTSFACDACHPGSAYGEAKRAAEQWSLQFGLAHGINIPVARCFAFVGAGLPLDGHFAIGNFIGDALAGRPIQVAGDGTPLRSYLYGADLAIWLLQLLARGEHGRAYNVGSDRAISIGELAETVRHTLASPHPVRIARQAADNALRSRYIPATQRARGELGLDTWTALPDAIRLTAEALAT</sequence>
<feature type="domain" description="NAD-dependent epimerase/dehydratase" evidence="3">
    <location>
        <begin position="31"/>
        <end position="273"/>
    </location>
</feature>
<dbReference type="InterPro" id="IPR036291">
    <property type="entry name" value="NAD(P)-bd_dom_sf"/>
</dbReference>
<keyword evidence="5" id="KW-1185">Reference proteome</keyword>
<dbReference type="EMBL" id="BSPX01000013">
    <property type="protein sequence ID" value="GLT21806.1"/>
    <property type="molecule type" value="Genomic_DNA"/>
</dbReference>
<proteinExistence type="inferred from homology"/>
<gene>
    <name evidence="4" type="ORF">GCM10007933_12600</name>
</gene>
<name>A0ABQ6FA71_9RHOO</name>
<dbReference type="InterPro" id="IPR001509">
    <property type="entry name" value="Epimerase_deHydtase"/>
</dbReference>
<comment type="pathway">
    <text evidence="1">Bacterial outer membrane biogenesis; LPS O-antigen biosynthesis.</text>
</comment>
<accession>A0ABQ6FA71</accession>
<dbReference type="Proteomes" id="UP001157167">
    <property type="component" value="Unassembled WGS sequence"/>
</dbReference>
<dbReference type="PANTHER" id="PTHR43000">
    <property type="entry name" value="DTDP-D-GLUCOSE 4,6-DEHYDRATASE-RELATED"/>
    <property type="match status" value="1"/>
</dbReference>
<dbReference type="RefSeq" id="WP_284187197.1">
    <property type="nucleotide sequence ID" value="NZ_BSPX01000013.1"/>
</dbReference>
<comment type="similarity">
    <text evidence="2">Belongs to the NAD(P)-dependent epimerase/dehydratase family.</text>
</comment>
<dbReference type="Pfam" id="PF01370">
    <property type="entry name" value="Epimerase"/>
    <property type="match status" value="1"/>
</dbReference>
<reference evidence="5" key="1">
    <citation type="journal article" date="2019" name="Int. J. Syst. Evol. Microbiol.">
        <title>The Global Catalogue of Microorganisms (GCM) 10K type strain sequencing project: providing services to taxonomists for standard genome sequencing and annotation.</title>
        <authorList>
            <consortium name="The Broad Institute Genomics Platform"/>
            <consortium name="The Broad Institute Genome Sequencing Center for Infectious Disease"/>
            <person name="Wu L."/>
            <person name="Ma J."/>
        </authorList>
    </citation>
    <scope>NUCLEOTIDE SEQUENCE [LARGE SCALE GENOMIC DNA]</scope>
    <source>
        <strain evidence="5">NBRC 102407</strain>
    </source>
</reference>
<protein>
    <submittedName>
        <fullName evidence="4">dTDP-glucose 4,6-dehydratase</fullName>
    </submittedName>
</protein>
<evidence type="ECO:0000259" key="3">
    <source>
        <dbReference type="Pfam" id="PF01370"/>
    </source>
</evidence>
<dbReference type="Gene3D" id="3.40.50.720">
    <property type="entry name" value="NAD(P)-binding Rossmann-like Domain"/>
    <property type="match status" value="1"/>
</dbReference>
<evidence type="ECO:0000256" key="2">
    <source>
        <dbReference type="ARBA" id="ARBA00007637"/>
    </source>
</evidence>
<comment type="caution">
    <text evidence="4">The sequence shown here is derived from an EMBL/GenBank/DDBJ whole genome shotgun (WGS) entry which is preliminary data.</text>
</comment>
<evidence type="ECO:0000256" key="1">
    <source>
        <dbReference type="ARBA" id="ARBA00005125"/>
    </source>
</evidence>
<evidence type="ECO:0000313" key="5">
    <source>
        <dbReference type="Proteomes" id="UP001157167"/>
    </source>
</evidence>
<dbReference type="SUPFAM" id="SSF51735">
    <property type="entry name" value="NAD(P)-binding Rossmann-fold domains"/>
    <property type="match status" value="1"/>
</dbReference>